<dbReference type="EMBL" id="KY618820">
    <property type="protein sequence ID" value="AQW43006.1"/>
    <property type="molecule type" value="mRNA"/>
</dbReference>
<evidence type="ECO:0000256" key="3">
    <source>
        <dbReference type="ARBA" id="ARBA00023295"/>
    </source>
</evidence>
<dbReference type="AlphaFoldDB" id="A0A2K8FTM2"/>
<reference evidence="7" key="1">
    <citation type="submission" date="2017-02" db="EMBL/GenBank/DDBJ databases">
        <title>Transcriptomic and Expression Analysis of the Salivary Glands in brown planthoppers, Nilaparvata lugens.</title>
        <authorList>
            <person name="Li Z."/>
            <person name="Deng Y."/>
            <person name="Liu Y.D."/>
            <person name="Hou M.L."/>
        </authorList>
    </citation>
    <scope>NUCLEOTIDE SEQUENCE</scope>
</reference>
<dbReference type="PANTHER" id="PTHR43053">
    <property type="entry name" value="GLYCOSIDASE FAMILY 31"/>
    <property type="match status" value="1"/>
</dbReference>
<evidence type="ECO:0000313" key="7">
    <source>
        <dbReference type="EMBL" id="AQW43006.1"/>
    </source>
</evidence>
<sequence length="697" mass="80930">MDRPKLIKVIGCVFVLLTIASLFMVFADNDLSSEKVLSEDNETLRRAFVGYLEDEKLVHLEVLSTLEGKPPKLTGKLGVNLHQDDVDDVPSPNVSFQPQTTVFTWDSLGIRLQISRQSDTDRCHVIRWTSTHARPLEDCFLIGAASWYGGPEHLNQRWPIEKLQLKELAYVPSQPNNVGKTEPFWFNSDGISIYVNASTPLFVDVRNHRSDGLCLIADDRRPYLPRAEKLLQYTLCNFDNPRQAYDYSVDNFFDRPAALPDRRVVEFPVWATKGHYSWSNKKVNQTTVLQFAKDIMIHGFNYSQMEISDNGASCYGTTVFNTSLFPDMKMLTTQLKGMGFRTTMRTHPFVDEECMEYGPLKDKGYFVVNERNEVGMHWWREERWHDWENKKGLIDFTKHSAQQWFVTKHRKVLDDYGIDGFKIDNTFNTVGNGWLSKEARLNCPVEKQPHCYIQSYVETLAELGPIPETRVSFRTQRHAMFVRMLDKEPIWEKYGIRNLITSVFVHNLHGYPFVIPDVVGGSKWGGYGVTKESFIRWLQAICFMPVIQFTTAPWDFDEQTVEISKELTALHYRYSGVILELMQRSVDTGAPLNTPIWWVDPENDVAHKIDDEYMLGEDILVAPVLEVGATARDIYLPQGYWREENHRHRVFEGRQWIKNYPAGLKILPYFTRVHEYALSSEQKWKIHRRDKIQLITV</sequence>
<evidence type="ECO:0000256" key="2">
    <source>
        <dbReference type="ARBA" id="ARBA00022801"/>
    </source>
</evidence>
<keyword evidence="3 4" id="KW-0326">Glycosidase</keyword>
<dbReference type="InterPro" id="IPR013780">
    <property type="entry name" value="Glyco_hydro_b"/>
</dbReference>
<name>A0A2K8FTM2_NILLU</name>
<dbReference type="InterPro" id="IPR050985">
    <property type="entry name" value="Alpha-glycosidase_related"/>
</dbReference>
<feature type="domain" description="Glycoside hydrolase family 31 TIM barrel" evidence="5">
    <location>
        <begin position="268"/>
        <end position="574"/>
    </location>
</feature>
<proteinExistence type="evidence at transcript level"/>
<dbReference type="Gene3D" id="2.60.40.1180">
    <property type="entry name" value="Golgi alpha-mannosidase II"/>
    <property type="match status" value="1"/>
</dbReference>
<dbReference type="OrthoDB" id="10070917at2759"/>
<dbReference type="InterPro" id="IPR017853">
    <property type="entry name" value="GH"/>
</dbReference>
<evidence type="ECO:0000259" key="6">
    <source>
        <dbReference type="Pfam" id="PF21365"/>
    </source>
</evidence>
<dbReference type="Pfam" id="PF01055">
    <property type="entry name" value="Glyco_hydro_31_2nd"/>
    <property type="match status" value="1"/>
</dbReference>
<dbReference type="CDD" id="cd06592">
    <property type="entry name" value="GH31_NET37"/>
    <property type="match status" value="1"/>
</dbReference>
<keyword evidence="2 4" id="KW-0378">Hydrolase</keyword>
<dbReference type="SUPFAM" id="SSF51445">
    <property type="entry name" value="(Trans)glycosidases"/>
    <property type="match status" value="1"/>
</dbReference>
<dbReference type="PANTHER" id="PTHR43053:SF4">
    <property type="entry name" value="MYOGENESIS-REGULATING GLYCOSIDASE"/>
    <property type="match status" value="1"/>
</dbReference>
<organism evidence="7">
    <name type="scientific">Nilaparvata lugens</name>
    <name type="common">Brown planthopper</name>
    <dbReference type="NCBI Taxonomy" id="108931"/>
    <lineage>
        <taxon>Eukaryota</taxon>
        <taxon>Metazoa</taxon>
        <taxon>Ecdysozoa</taxon>
        <taxon>Arthropoda</taxon>
        <taxon>Hexapoda</taxon>
        <taxon>Insecta</taxon>
        <taxon>Pterygota</taxon>
        <taxon>Neoptera</taxon>
        <taxon>Paraneoptera</taxon>
        <taxon>Hemiptera</taxon>
        <taxon>Auchenorrhyncha</taxon>
        <taxon>Fulgoroidea</taxon>
        <taxon>Delphacidae</taxon>
        <taxon>Delphacinae</taxon>
        <taxon>Nilaparvata</taxon>
    </lineage>
</organism>
<dbReference type="Gene3D" id="3.20.20.80">
    <property type="entry name" value="Glycosidases"/>
    <property type="match status" value="1"/>
</dbReference>
<accession>A0A2K8FTM2</accession>
<evidence type="ECO:0000256" key="1">
    <source>
        <dbReference type="ARBA" id="ARBA00007806"/>
    </source>
</evidence>
<evidence type="ECO:0000256" key="4">
    <source>
        <dbReference type="RuleBase" id="RU361185"/>
    </source>
</evidence>
<dbReference type="Pfam" id="PF21365">
    <property type="entry name" value="Glyco_hydro_31_3rd"/>
    <property type="match status" value="1"/>
</dbReference>
<dbReference type="GO" id="GO:0004553">
    <property type="term" value="F:hydrolase activity, hydrolyzing O-glycosyl compounds"/>
    <property type="evidence" value="ECO:0007669"/>
    <property type="project" value="InterPro"/>
</dbReference>
<feature type="domain" description="Glycosyl hydrolase family 31 C-terminal" evidence="6">
    <location>
        <begin position="589"/>
        <end position="672"/>
    </location>
</feature>
<protein>
    <submittedName>
        <fullName evidence="7">Alpha-glucosidase family 31</fullName>
    </submittedName>
</protein>
<dbReference type="InterPro" id="IPR000322">
    <property type="entry name" value="Glyco_hydro_31_TIM"/>
</dbReference>
<comment type="similarity">
    <text evidence="1 4">Belongs to the glycosyl hydrolase 31 family.</text>
</comment>
<dbReference type="InterPro" id="IPR048395">
    <property type="entry name" value="Glyco_hydro_31_C"/>
</dbReference>
<dbReference type="SUPFAM" id="SSF51011">
    <property type="entry name" value="Glycosyl hydrolase domain"/>
    <property type="match status" value="1"/>
</dbReference>
<evidence type="ECO:0000259" key="5">
    <source>
        <dbReference type="Pfam" id="PF01055"/>
    </source>
</evidence>
<dbReference type="GO" id="GO:0005975">
    <property type="term" value="P:carbohydrate metabolic process"/>
    <property type="evidence" value="ECO:0007669"/>
    <property type="project" value="InterPro"/>
</dbReference>